<evidence type="ECO:0000313" key="1">
    <source>
        <dbReference type="EMBL" id="KAJ7028705.1"/>
    </source>
</evidence>
<reference evidence="1" key="1">
    <citation type="submission" date="2023-03" db="EMBL/GenBank/DDBJ databases">
        <title>Massive genome expansion in bonnet fungi (Mycena s.s.) driven by repeated elements and novel gene families across ecological guilds.</title>
        <authorList>
            <consortium name="Lawrence Berkeley National Laboratory"/>
            <person name="Harder C.B."/>
            <person name="Miyauchi S."/>
            <person name="Viragh M."/>
            <person name="Kuo A."/>
            <person name="Thoen E."/>
            <person name="Andreopoulos B."/>
            <person name="Lu D."/>
            <person name="Skrede I."/>
            <person name="Drula E."/>
            <person name="Henrissat B."/>
            <person name="Morin E."/>
            <person name="Kohler A."/>
            <person name="Barry K."/>
            <person name="LaButti K."/>
            <person name="Morin E."/>
            <person name="Salamov A."/>
            <person name="Lipzen A."/>
            <person name="Mereny Z."/>
            <person name="Hegedus B."/>
            <person name="Baldrian P."/>
            <person name="Stursova M."/>
            <person name="Weitz H."/>
            <person name="Taylor A."/>
            <person name="Grigoriev I.V."/>
            <person name="Nagy L.G."/>
            <person name="Martin F."/>
            <person name="Kauserud H."/>
        </authorList>
    </citation>
    <scope>NUCLEOTIDE SEQUENCE</scope>
    <source>
        <strain evidence="1">CBHHK200</strain>
    </source>
</reference>
<protein>
    <recommendedName>
        <fullName evidence="3">F-box domain-containing protein</fullName>
    </recommendedName>
</protein>
<accession>A0AAD6SLZ7</accession>
<dbReference type="AlphaFoldDB" id="A0AAD6SLZ7"/>
<keyword evidence="2" id="KW-1185">Reference proteome</keyword>
<proteinExistence type="predicted"/>
<gene>
    <name evidence="1" type="ORF">C8F04DRAFT_51735</name>
</gene>
<evidence type="ECO:0008006" key="3">
    <source>
        <dbReference type="Google" id="ProtNLM"/>
    </source>
</evidence>
<dbReference type="InterPro" id="IPR032675">
    <property type="entry name" value="LRR_dom_sf"/>
</dbReference>
<dbReference type="SUPFAM" id="SSF52047">
    <property type="entry name" value="RNI-like"/>
    <property type="match status" value="1"/>
</dbReference>
<evidence type="ECO:0000313" key="2">
    <source>
        <dbReference type="Proteomes" id="UP001218188"/>
    </source>
</evidence>
<sequence length="423" mass="47118">MSSGGILSLPNELLIAIATAGQGGSVAVQQLRPEWSLSQVCRRFRDIIVGAPVLWTLIELDLHSDMLADIANLYFTRSQACHLRTILRECKDTDDELIAERLSVIVPHIHRIRQLRIFLFANPQIALAPLRHVAAPNLERLEIRNTLEAFEMNPVEIFSLGAPMLTFICMKCITPHFPVPWAAALTHLKLHRDGEWRDSSSSLAATITTQCLCLAHLSLSVVYLEMGRLHLPFLERLHIEIPEEDQHHLLAIFDLFDTPALAEFTISGTHADQILVLFNSTSLPHSSFPALTSLTFVNGSCACRVIPADAHPITSAPRLFPALSSLSLIHQCFTPHLVTGIFASASTWPLLQTLTLCPPGHRSLDDVCEALWNARHAKARTLPKVRLSAPLLARILSREKEEEEKSGMDMEFFDPSQLISAFR</sequence>
<comment type="caution">
    <text evidence="1">The sequence shown here is derived from an EMBL/GenBank/DDBJ whole genome shotgun (WGS) entry which is preliminary data.</text>
</comment>
<dbReference type="Gene3D" id="3.80.10.10">
    <property type="entry name" value="Ribonuclease Inhibitor"/>
    <property type="match status" value="1"/>
</dbReference>
<organism evidence="1 2">
    <name type="scientific">Mycena alexandri</name>
    <dbReference type="NCBI Taxonomy" id="1745969"/>
    <lineage>
        <taxon>Eukaryota</taxon>
        <taxon>Fungi</taxon>
        <taxon>Dikarya</taxon>
        <taxon>Basidiomycota</taxon>
        <taxon>Agaricomycotina</taxon>
        <taxon>Agaricomycetes</taxon>
        <taxon>Agaricomycetidae</taxon>
        <taxon>Agaricales</taxon>
        <taxon>Marasmiineae</taxon>
        <taxon>Mycenaceae</taxon>
        <taxon>Mycena</taxon>
    </lineage>
</organism>
<dbReference type="Proteomes" id="UP001218188">
    <property type="component" value="Unassembled WGS sequence"/>
</dbReference>
<dbReference type="EMBL" id="JARJCM010000109">
    <property type="protein sequence ID" value="KAJ7028705.1"/>
    <property type="molecule type" value="Genomic_DNA"/>
</dbReference>
<name>A0AAD6SLZ7_9AGAR</name>